<feature type="region of interest" description="Disordered" evidence="1">
    <location>
        <begin position="1"/>
        <end position="38"/>
    </location>
</feature>
<gene>
    <name evidence="2" type="ORF">GCM10025865_09210</name>
</gene>
<feature type="compositionally biased region" description="Low complexity" evidence="1">
    <location>
        <begin position="232"/>
        <end position="241"/>
    </location>
</feature>
<dbReference type="EMBL" id="AP027729">
    <property type="protein sequence ID" value="BDZ41622.1"/>
    <property type="molecule type" value="Genomic_DNA"/>
</dbReference>
<feature type="compositionally biased region" description="Basic and acidic residues" evidence="1">
    <location>
        <begin position="1"/>
        <end position="11"/>
    </location>
</feature>
<proteinExistence type="predicted"/>
<organism evidence="2 3">
    <name type="scientific">Paraoerskovia sediminicola</name>
    <dbReference type="NCBI Taxonomy" id="1138587"/>
    <lineage>
        <taxon>Bacteria</taxon>
        <taxon>Bacillati</taxon>
        <taxon>Actinomycetota</taxon>
        <taxon>Actinomycetes</taxon>
        <taxon>Micrococcales</taxon>
        <taxon>Cellulomonadaceae</taxon>
        <taxon>Paraoerskovia</taxon>
    </lineage>
</organism>
<dbReference type="Proteomes" id="UP001321475">
    <property type="component" value="Chromosome"/>
</dbReference>
<keyword evidence="3" id="KW-1185">Reference proteome</keyword>
<feature type="compositionally biased region" description="Basic and acidic residues" evidence="1">
    <location>
        <begin position="242"/>
        <end position="252"/>
    </location>
</feature>
<name>A0ABN6XA05_9CELL</name>
<evidence type="ECO:0000313" key="3">
    <source>
        <dbReference type="Proteomes" id="UP001321475"/>
    </source>
</evidence>
<accession>A0ABN6XA05</accession>
<evidence type="ECO:0000256" key="1">
    <source>
        <dbReference type="SAM" id="MobiDB-lite"/>
    </source>
</evidence>
<dbReference type="RefSeq" id="WP_286218733.1">
    <property type="nucleotide sequence ID" value="NZ_AP027729.1"/>
</dbReference>
<reference evidence="3" key="1">
    <citation type="journal article" date="2019" name="Int. J. Syst. Evol. Microbiol.">
        <title>The Global Catalogue of Microorganisms (GCM) 10K type strain sequencing project: providing services to taxonomists for standard genome sequencing and annotation.</title>
        <authorList>
            <consortium name="The Broad Institute Genomics Platform"/>
            <consortium name="The Broad Institute Genome Sequencing Center for Infectious Disease"/>
            <person name="Wu L."/>
            <person name="Ma J."/>
        </authorList>
    </citation>
    <scope>NUCLEOTIDE SEQUENCE [LARGE SCALE GENOMIC DNA]</scope>
    <source>
        <strain evidence="3">NBRC 108565</strain>
    </source>
</reference>
<sequence>MTRSTPPDERTAGAAARQAKRAERRAFARELARASPDEPRRVRRALCVTRARNAPSLDLRLPRVAQLTHPERDARGAFATLTSARAEAALLLAMPEPEALQRLSRAALAHFVGDVHEYGRPVTEVPGMLLAAVRALRALGARTDLSDAGRAEAYAALADLGFPLEGTHVWAAYGIGSPADLEALTDALAYELEAYLASIVQARAEQLVTRIAIRAEARTALERQPHDDDPDATPADAQRAAADLERAAHDPDPPPALLALTECVLTAAPPLTRARATHAA</sequence>
<feature type="compositionally biased region" description="Basic and acidic residues" evidence="1">
    <location>
        <begin position="20"/>
        <end position="38"/>
    </location>
</feature>
<protein>
    <submittedName>
        <fullName evidence="2">Uncharacterized protein</fullName>
    </submittedName>
</protein>
<evidence type="ECO:0000313" key="2">
    <source>
        <dbReference type="EMBL" id="BDZ41622.1"/>
    </source>
</evidence>
<feature type="region of interest" description="Disordered" evidence="1">
    <location>
        <begin position="221"/>
        <end position="255"/>
    </location>
</feature>